<protein>
    <submittedName>
        <fullName evidence="1">Uncharacterized protein</fullName>
    </submittedName>
</protein>
<dbReference type="KEGG" id="ngr:NAEGRDRAFT_57790"/>
<organism evidence="2">
    <name type="scientific">Naegleria gruberi</name>
    <name type="common">Amoeba</name>
    <dbReference type="NCBI Taxonomy" id="5762"/>
    <lineage>
        <taxon>Eukaryota</taxon>
        <taxon>Discoba</taxon>
        <taxon>Heterolobosea</taxon>
        <taxon>Tetramitia</taxon>
        <taxon>Eutetramitia</taxon>
        <taxon>Vahlkampfiidae</taxon>
        <taxon>Naegleria</taxon>
    </lineage>
</organism>
<dbReference type="EMBL" id="GG738863">
    <property type="protein sequence ID" value="EFC45291.1"/>
    <property type="molecule type" value="Genomic_DNA"/>
</dbReference>
<sequence>MFYFNNMTESQKANMGKYEIRLMRMLSVNDGLSGIDFDFRTMISKLPRIFELTTGIEIPPEVKQVTQQDVSLANIGDYLKIVDIMVFKLSEHYQAETNNVHTQLIETSAKLILNGLRLAVLLKSGYDRSVIEEGALRITYNGESNFGLPIHTLPYMALASKFHLQIVKNIEQSLIKNNRDNILPDGQTGPVDYYVILEKDLNLLREMGLKYKRVQVYYGHLIEEMEMILRVKRSRTEVTIPLEENLGISSDESFLNIFKDVFGFNFDGFY</sequence>
<dbReference type="Proteomes" id="UP000006671">
    <property type="component" value="Unassembled WGS sequence"/>
</dbReference>
<dbReference type="VEuPathDB" id="AmoebaDB:NAEGRDRAFT_57790"/>
<keyword evidence="2" id="KW-1185">Reference proteome</keyword>
<accession>D2VCE2</accession>
<reference evidence="1 2" key="1">
    <citation type="journal article" date="2010" name="Cell">
        <title>The genome of Naegleria gruberi illuminates early eukaryotic versatility.</title>
        <authorList>
            <person name="Fritz-Laylin L.K."/>
            <person name="Prochnik S.E."/>
            <person name="Ginger M.L."/>
            <person name="Dacks J.B."/>
            <person name="Carpenter M.L."/>
            <person name="Field M.C."/>
            <person name="Kuo A."/>
            <person name="Paredez A."/>
            <person name="Chapman J."/>
            <person name="Pham J."/>
            <person name="Shu S."/>
            <person name="Neupane R."/>
            <person name="Cipriano M."/>
            <person name="Mancuso J."/>
            <person name="Tu H."/>
            <person name="Salamov A."/>
            <person name="Lindquist E."/>
            <person name="Shapiro H."/>
            <person name="Lucas S."/>
            <person name="Grigoriev I.V."/>
            <person name="Cande W.Z."/>
            <person name="Fulton C."/>
            <person name="Rokhsar D.S."/>
            <person name="Dawson S.C."/>
        </authorList>
    </citation>
    <scope>NUCLEOTIDE SEQUENCE [LARGE SCALE GENOMIC DNA]</scope>
    <source>
        <strain evidence="1 2">NEG-M</strain>
    </source>
</reference>
<proteinExistence type="predicted"/>
<dbReference type="InParanoid" id="D2VCE2"/>
<name>D2VCE2_NAEGR</name>
<evidence type="ECO:0000313" key="1">
    <source>
        <dbReference type="EMBL" id="EFC45291.1"/>
    </source>
</evidence>
<evidence type="ECO:0000313" key="2">
    <source>
        <dbReference type="Proteomes" id="UP000006671"/>
    </source>
</evidence>
<dbReference type="GeneID" id="8850606"/>
<dbReference type="RefSeq" id="XP_002678035.1">
    <property type="nucleotide sequence ID" value="XM_002677989.1"/>
</dbReference>
<dbReference type="AlphaFoldDB" id="D2VCE2"/>
<gene>
    <name evidence="1" type="ORF">NAEGRDRAFT_57790</name>
</gene>